<feature type="site" description="Could be important to modulate the pK values of the two catalytic cysteine residues" evidence="3">
    <location>
        <position position="165"/>
    </location>
</feature>
<dbReference type="Gene3D" id="3.10.310.10">
    <property type="entry name" value="Diaminopimelate Epimerase, Chain A, domain 1"/>
    <property type="match status" value="2"/>
</dbReference>
<gene>
    <name evidence="3" type="primary">dapF</name>
    <name evidence="5" type="ORF">E6H00_04020</name>
</gene>
<dbReference type="InterPro" id="IPR001653">
    <property type="entry name" value="DAP_epimerase_DapF"/>
</dbReference>
<dbReference type="PANTHER" id="PTHR31689:SF0">
    <property type="entry name" value="DIAMINOPIMELATE EPIMERASE"/>
    <property type="match status" value="1"/>
</dbReference>
<evidence type="ECO:0000256" key="3">
    <source>
        <dbReference type="HAMAP-Rule" id="MF_00197"/>
    </source>
</evidence>
<dbReference type="EMBL" id="VBAK01000093">
    <property type="protein sequence ID" value="TMI91452.1"/>
    <property type="molecule type" value="Genomic_DNA"/>
</dbReference>
<dbReference type="AlphaFoldDB" id="A0A537K7D9"/>
<keyword evidence="3" id="KW-0457">Lysine biosynthesis</keyword>
<comment type="subcellular location">
    <subcellularLocation>
        <location evidence="3">Cytoplasm</location>
    </subcellularLocation>
</comment>
<comment type="caution">
    <text evidence="3">Lacks conserved residue(s) required for the propagation of feature annotation.</text>
</comment>
<name>A0A537K7D9_9BACT</name>
<sequence>MRRNEYVRSHALGNDYLVVDPRALSFRLTRTAVRLICHRNRGVGSDGILTIERAGRAQFGMRVFNPDGSEAEKSGNGVRIFAKCLWDHGYTRRSRFTVDTRGGLVPVTLRLRGRRIHLITAEMGRATFRSREIPVAGPDREVVDEVISVDSQEFRFTGVSVGNPHCVVFVDDLESIDLARVGPGLERHPMFPRRTNVQFVRVDSTGRVTIRIWERGAGETMASGSSSSAVAAACVRRGFTGPDVAVHSAGGILRVHVAADFAIRLTGPAEEISRGMLSPDLLLRLRG</sequence>
<feature type="binding site" evidence="3">
    <location>
        <position position="196"/>
    </location>
    <ligand>
        <name>substrate</name>
    </ligand>
</feature>
<dbReference type="Pfam" id="PF01678">
    <property type="entry name" value="DAP_epimerase"/>
    <property type="match status" value="2"/>
</dbReference>
<dbReference type="Proteomes" id="UP000318509">
    <property type="component" value="Unassembled WGS sequence"/>
</dbReference>
<feature type="binding site" evidence="3">
    <location>
        <position position="14"/>
    </location>
    <ligand>
        <name>substrate</name>
    </ligand>
</feature>
<dbReference type="GO" id="GO:0009089">
    <property type="term" value="P:lysine biosynthetic process via diaminopimelate"/>
    <property type="evidence" value="ECO:0007669"/>
    <property type="project" value="UniProtKB-UniRule"/>
</dbReference>
<evidence type="ECO:0000313" key="5">
    <source>
        <dbReference type="EMBL" id="TMI91452.1"/>
    </source>
</evidence>
<keyword evidence="3" id="KW-0963">Cytoplasm</keyword>
<comment type="function">
    <text evidence="3">Catalyzes the stereoinversion of LL-2,6-diaminopimelate (L,L-DAP) to meso-diaminopimelate (meso-DAP), a precursor of L-lysine and an essential component of the bacterial peptidoglycan.</text>
</comment>
<dbReference type="UniPathway" id="UPA00034">
    <property type="reaction ID" value="UER00025"/>
</dbReference>
<dbReference type="NCBIfam" id="TIGR00652">
    <property type="entry name" value="DapF"/>
    <property type="match status" value="1"/>
</dbReference>
<dbReference type="PANTHER" id="PTHR31689">
    <property type="entry name" value="DIAMINOPIMELATE EPIMERASE, CHLOROPLASTIC"/>
    <property type="match status" value="1"/>
</dbReference>
<protein>
    <recommendedName>
        <fullName evidence="3 4">Diaminopimelate epimerase</fullName>
        <shortName evidence="3">DAP epimerase</shortName>
        <ecNumber evidence="3 4">5.1.1.7</ecNumber>
    </recommendedName>
    <alternativeName>
        <fullName evidence="3">PLP-independent amino acid racemase</fullName>
    </alternativeName>
</protein>
<reference evidence="5 6" key="1">
    <citation type="journal article" date="2019" name="Nat. Microbiol.">
        <title>Mediterranean grassland soil C-N compound turnover is dependent on rainfall and depth, and is mediated by genomically divergent microorganisms.</title>
        <authorList>
            <person name="Diamond S."/>
            <person name="Andeer P.F."/>
            <person name="Li Z."/>
            <person name="Crits-Christoph A."/>
            <person name="Burstein D."/>
            <person name="Anantharaman K."/>
            <person name="Lane K.R."/>
            <person name="Thomas B.C."/>
            <person name="Pan C."/>
            <person name="Northen T.R."/>
            <person name="Banfield J.F."/>
        </authorList>
    </citation>
    <scope>NUCLEOTIDE SEQUENCE [LARGE SCALE GENOMIC DNA]</scope>
    <source>
        <strain evidence="5">NP_3</strain>
    </source>
</reference>
<accession>A0A537K7D9</accession>
<dbReference type="HAMAP" id="MF_00197">
    <property type="entry name" value="DAP_epimerase"/>
    <property type="match status" value="1"/>
</dbReference>
<keyword evidence="2 3" id="KW-0413">Isomerase</keyword>
<comment type="caution">
    <text evidence="5">The sequence shown here is derived from an EMBL/GenBank/DDBJ whole genome shotgun (WGS) entry which is preliminary data.</text>
</comment>
<dbReference type="GO" id="GO:0008837">
    <property type="term" value="F:diaminopimelate epimerase activity"/>
    <property type="evidence" value="ECO:0007669"/>
    <property type="project" value="UniProtKB-UniRule"/>
</dbReference>
<organism evidence="5 6">
    <name type="scientific">Candidatus Segetimicrobium genomatis</name>
    <dbReference type="NCBI Taxonomy" id="2569760"/>
    <lineage>
        <taxon>Bacteria</taxon>
        <taxon>Bacillati</taxon>
        <taxon>Candidatus Sysuimicrobiota</taxon>
        <taxon>Candidatus Sysuimicrobiia</taxon>
        <taxon>Candidatus Sysuimicrobiales</taxon>
        <taxon>Candidatus Segetimicrobiaceae</taxon>
        <taxon>Candidatus Segetimicrobium</taxon>
    </lineage>
</organism>
<keyword evidence="3" id="KW-0028">Amino-acid biosynthesis</keyword>
<evidence type="ECO:0000256" key="4">
    <source>
        <dbReference type="NCBIfam" id="TIGR00652"/>
    </source>
</evidence>
<comment type="catalytic activity">
    <reaction evidence="3">
        <text>(2S,6S)-2,6-diaminopimelate = meso-2,6-diaminopimelate</text>
        <dbReference type="Rhea" id="RHEA:15393"/>
        <dbReference type="ChEBI" id="CHEBI:57609"/>
        <dbReference type="ChEBI" id="CHEBI:57791"/>
        <dbReference type="EC" id="5.1.1.7"/>
    </reaction>
</comment>
<comment type="similarity">
    <text evidence="1 3">Belongs to the diaminopimelate epimerase family.</text>
</comment>
<evidence type="ECO:0000313" key="6">
    <source>
        <dbReference type="Proteomes" id="UP000318509"/>
    </source>
</evidence>
<evidence type="ECO:0000256" key="2">
    <source>
        <dbReference type="ARBA" id="ARBA00023235"/>
    </source>
</evidence>
<proteinExistence type="inferred from homology"/>
<feature type="site" description="Could be important to modulate the pK values of the two catalytic cysteine residues" evidence="3">
    <location>
        <position position="214"/>
    </location>
</feature>
<feature type="binding site" evidence="3">
    <location>
        <begin position="214"/>
        <end position="215"/>
    </location>
    <ligand>
        <name>substrate</name>
    </ligand>
</feature>
<feature type="binding site" evidence="3">
    <location>
        <position position="65"/>
    </location>
    <ligand>
        <name>substrate</name>
    </ligand>
</feature>
<feature type="binding site" evidence="3">
    <location>
        <begin position="75"/>
        <end position="76"/>
    </location>
    <ligand>
        <name>substrate</name>
    </ligand>
</feature>
<dbReference type="SUPFAM" id="SSF54506">
    <property type="entry name" value="Diaminopimelate epimerase-like"/>
    <property type="match status" value="2"/>
</dbReference>
<dbReference type="GO" id="GO:0005829">
    <property type="term" value="C:cytosol"/>
    <property type="evidence" value="ECO:0007669"/>
    <property type="project" value="TreeGrafter"/>
</dbReference>
<feature type="binding site" evidence="3">
    <location>
        <position position="163"/>
    </location>
    <ligand>
        <name>substrate</name>
    </ligand>
</feature>
<feature type="binding site" evidence="3">
    <location>
        <begin position="224"/>
        <end position="225"/>
    </location>
    <ligand>
        <name>substrate</name>
    </ligand>
</feature>
<comment type="subunit">
    <text evidence="3">Homodimer.</text>
</comment>
<dbReference type="EC" id="5.1.1.7" evidence="3 4"/>
<evidence type="ECO:0000256" key="1">
    <source>
        <dbReference type="ARBA" id="ARBA00010219"/>
    </source>
</evidence>
<comment type="pathway">
    <text evidence="3">Amino-acid biosynthesis; L-lysine biosynthesis via DAP pathway; DL-2,6-diaminopimelate from LL-2,6-diaminopimelate: step 1/1.</text>
</comment>